<dbReference type="SUPFAM" id="SSF52413">
    <property type="entry name" value="UDP-glucose/GDP-mannose dehydrogenase C-terminal domain"/>
    <property type="match status" value="1"/>
</dbReference>
<dbReference type="InterPro" id="IPR036291">
    <property type="entry name" value="NAD(P)-bd_dom_sf"/>
</dbReference>
<dbReference type="OrthoDB" id="9803238at2"/>
<dbReference type="InterPro" id="IPR008927">
    <property type="entry name" value="6-PGluconate_DH-like_C_sf"/>
</dbReference>
<evidence type="ECO:0000256" key="3">
    <source>
        <dbReference type="ARBA" id="ARBA00012954"/>
    </source>
</evidence>
<feature type="binding site" evidence="11">
    <location>
        <position position="262"/>
    </location>
    <ligand>
        <name>NAD(+)</name>
        <dbReference type="ChEBI" id="CHEBI:57540"/>
    </ligand>
</feature>
<evidence type="ECO:0000313" key="14">
    <source>
        <dbReference type="Proteomes" id="UP000320585"/>
    </source>
</evidence>
<name>A0A8D4UVY2_9FIRM</name>
<feature type="binding site" evidence="11">
    <location>
        <position position="34"/>
    </location>
    <ligand>
        <name>NAD(+)</name>
        <dbReference type="ChEBI" id="CHEBI:57540"/>
    </ligand>
</feature>
<evidence type="ECO:0000256" key="7">
    <source>
        <dbReference type="ARBA" id="ARBA00047473"/>
    </source>
</evidence>
<dbReference type="UniPathway" id="UPA00038">
    <property type="reaction ID" value="UER00491"/>
</dbReference>
<protein>
    <recommendedName>
        <fullName evidence="4 8">UDP-glucose 6-dehydrogenase</fullName>
        <ecNumber evidence="3 8">1.1.1.22</ecNumber>
    </recommendedName>
</protein>
<feature type="active site" description="Nucleophile" evidence="9">
    <location>
        <position position="259"/>
    </location>
</feature>
<dbReference type="SUPFAM" id="SSF48179">
    <property type="entry name" value="6-phosphogluconate dehydrogenase C-terminal domain-like"/>
    <property type="match status" value="1"/>
</dbReference>
<dbReference type="PIRSF" id="PIRSF000124">
    <property type="entry name" value="UDPglc_GDPman_dh"/>
    <property type="match status" value="1"/>
</dbReference>
<dbReference type="AlphaFoldDB" id="A0A8D4UVY2"/>
<reference evidence="14" key="1">
    <citation type="submission" date="2019-05" db="EMBL/GenBank/DDBJ databases">
        <title>Complete genome sequencing of Dialister sp. strain 5BBH33.</title>
        <authorList>
            <person name="Sakamoto M."/>
            <person name="Murakami T."/>
            <person name="Mori H."/>
        </authorList>
    </citation>
    <scope>NUCLEOTIDE SEQUENCE [LARGE SCALE GENOMIC DNA]</scope>
    <source>
        <strain evidence="14">5BBH33</strain>
    </source>
</reference>
<dbReference type="GO" id="GO:0051287">
    <property type="term" value="F:NAD binding"/>
    <property type="evidence" value="ECO:0007669"/>
    <property type="project" value="InterPro"/>
</dbReference>
<dbReference type="RefSeq" id="WP_143332858.1">
    <property type="nucleotide sequence ID" value="NZ_AP019697.1"/>
</dbReference>
<evidence type="ECO:0000256" key="10">
    <source>
        <dbReference type="PIRSR" id="PIRSR500134-2"/>
    </source>
</evidence>
<feature type="binding site" evidence="10">
    <location>
        <position position="312"/>
    </location>
    <ligand>
        <name>substrate</name>
    </ligand>
</feature>
<dbReference type="PANTHER" id="PTHR43750">
    <property type="entry name" value="UDP-GLUCOSE 6-DEHYDROGENASE TUAD"/>
    <property type="match status" value="1"/>
</dbReference>
<dbReference type="NCBIfam" id="TIGR03026">
    <property type="entry name" value="NDP-sugDHase"/>
    <property type="match status" value="1"/>
</dbReference>
<dbReference type="InterPro" id="IPR017476">
    <property type="entry name" value="UDP-Glc/GDP-Man"/>
</dbReference>
<dbReference type="EMBL" id="AP019697">
    <property type="protein sequence ID" value="BBK25889.1"/>
    <property type="molecule type" value="Genomic_DNA"/>
</dbReference>
<feature type="binding site" evidence="10">
    <location>
        <position position="313"/>
    </location>
    <ligand>
        <name>substrate</name>
    </ligand>
</feature>
<dbReference type="InterPro" id="IPR036220">
    <property type="entry name" value="UDP-Glc/GDP-Man_DH_C_sf"/>
</dbReference>
<dbReference type="GO" id="GO:0003979">
    <property type="term" value="F:UDP-glucose 6-dehydrogenase activity"/>
    <property type="evidence" value="ECO:0007669"/>
    <property type="project" value="UniProtKB-EC"/>
</dbReference>
<feature type="binding site" evidence="10">
    <location>
        <begin position="248"/>
        <end position="252"/>
    </location>
    <ligand>
        <name>substrate</name>
    </ligand>
</feature>
<feature type="binding site" evidence="10">
    <location>
        <position position="394"/>
    </location>
    <ligand>
        <name>substrate</name>
    </ligand>
</feature>
<evidence type="ECO:0000256" key="4">
    <source>
        <dbReference type="ARBA" id="ARBA00015132"/>
    </source>
</evidence>
<feature type="binding site" evidence="10">
    <location>
        <begin position="142"/>
        <end position="145"/>
    </location>
    <ligand>
        <name>substrate</name>
    </ligand>
</feature>
<feature type="domain" description="UDP-glucose/GDP-mannose dehydrogenase C-terminal" evidence="12">
    <location>
        <begin position="306"/>
        <end position="393"/>
    </location>
</feature>
<organism evidence="13 14">
    <name type="scientific">Dialister hominis</name>
    <dbReference type="NCBI Taxonomy" id="2582419"/>
    <lineage>
        <taxon>Bacteria</taxon>
        <taxon>Bacillati</taxon>
        <taxon>Bacillota</taxon>
        <taxon>Negativicutes</taxon>
        <taxon>Veillonellales</taxon>
        <taxon>Veillonellaceae</taxon>
        <taxon>Dialister</taxon>
    </lineage>
</organism>
<evidence type="ECO:0000256" key="6">
    <source>
        <dbReference type="ARBA" id="ARBA00023027"/>
    </source>
</evidence>
<accession>A0A8D4UVY2</accession>
<dbReference type="InterPro" id="IPR013328">
    <property type="entry name" value="6PGD_dom2"/>
</dbReference>
<dbReference type="Proteomes" id="UP000320585">
    <property type="component" value="Chromosome"/>
</dbReference>
<evidence type="ECO:0000256" key="8">
    <source>
        <dbReference type="PIRNR" id="PIRNR000124"/>
    </source>
</evidence>
<dbReference type="GeneID" id="92717035"/>
<keyword evidence="14" id="KW-1185">Reference proteome</keyword>
<dbReference type="Gene3D" id="1.10.1040.10">
    <property type="entry name" value="N-(1-d-carboxylethyl)-l-norvaline Dehydrogenase, domain 2"/>
    <property type="match status" value="1"/>
</dbReference>
<keyword evidence="5 8" id="KW-0560">Oxidoreductase</keyword>
<feature type="binding site" evidence="11">
    <location>
        <position position="118"/>
    </location>
    <ligand>
        <name>NAD(+)</name>
        <dbReference type="ChEBI" id="CHEBI:57540"/>
    </ligand>
</feature>
<sequence>MKIAIAGTGYVGLSNAILLSQHHKVTAVDVIQEKVDMVNRKESPIVDDYIEDYLAHKDLDLTATMDGDSAYREADLIVIAAPTNYDTETNHFDTSAVEAILSQIQRVGSKAIVVIKSTIPIGYTQEISAVYPDLSILFAPEFLREGKALYDNLYPSRIIVGIPKGKEALRPEAEKFAALEQEGAVRENIPVLITGSSEAESIKLFSNTFLAIRVAYFNEIDTYAEEKGLKTADIIKGMGYDPRIGDFYNNPSFGYGGYCLPKDTRQLLSNFEGIPETMIRAVVDSNETRKSFIADRIAARNPKKAGIYRLIMKSGSDNFRSSAIQGVIERLRDKDIPLLIYEPSYKGDSFMGIPVTKDLQQLKDECDIILTNREEKDLEDVKDKVYTRDLFTRD</sequence>
<proteinExistence type="inferred from homology"/>
<evidence type="ECO:0000256" key="5">
    <source>
        <dbReference type="ARBA" id="ARBA00023002"/>
    </source>
</evidence>
<dbReference type="InterPro" id="IPR001732">
    <property type="entry name" value="UDP-Glc/GDP-Man_DH_N"/>
</dbReference>
<feature type="binding site" evidence="11">
    <location>
        <position position="83"/>
    </location>
    <ligand>
        <name>NAD(+)</name>
        <dbReference type="ChEBI" id="CHEBI:57540"/>
    </ligand>
</feature>
<keyword evidence="6 8" id="KW-0520">NAD</keyword>
<evidence type="ECO:0000256" key="1">
    <source>
        <dbReference type="ARBA" id="ARBA00004701"/>
    </source>
</evidence>
<dbReference type="PANTHER" id="PTHR43750:SF2">
    <property type="entry name" value="UDP-GLUCOSE 6-DEHYDROGENASE"/>
    <property type="match status" value="1"/>
</dbReference>
<feature type="binding site" evidence="10">
    <location>
        <position position="256"/>
    </location>
    <ligand>
        <name>substrate</name>
    </ligand>
</feature>
<dbReference type="KEGG" id="dho:Dia5BBH33_18240"/>
<dbReference type="SMART" id="SM00984">
    <property type="entry name" value="UDPG_MGDP_dh_C"/>
    <property type="match status" value="1"/>
</dbReference>
<dbReference type="Pfam" id="PF03721">
    <property type="entry name" value="UDPG_MGDP_dh_N"/>
    <property type="match status" value="1"/>
</dbReference>
<feature type="binding site" evidence="11">
    <location>
        <position position="145"/>
    </location>
    <ligand>
        <name>NAD(+)</name>
        <dbReference type="ChEBI" id="CHEBI:57540"/>
    </ligand>
</feature>
<evidence type="ECO:0000313" key="13">
    <source>
        <dbReference type="EMBL" id="BBK25889.1"/>
    </source>
</evidence>
<comment type="similarity">
    <text evidence="2 8">Belongs to the UDP-glucose/GDP-mannose dehydrogenase family.</text>
</comment>
<gene>
    <name evidence="13" type="primary">ugd_2</name>
    <name evidence="13" type="ORF">Dia5BBH33_18240</name>
</gene>
<comment type="pathway">
    <text evidence="1">Nucleotide-sugar biosynthesis; UDP-alpha-D-glucuronate biosynthesis; UDP-alpha-D-glucuronate from UDP-alpha-D-glucose: step 1/1.</text>
</comment>
<evidence type="ECO:0000256" key="9">
    <source>
        <dbReference type="PIRSR" id="PIRSR500134-1"/>
    </source>
</evidence>
<dbReference type="InterPro" id="IPR014026">
    <property type="entry name" value="UDP-Glc/GDP-Man_DH_dimer"/>
</dbReference>
<dbReference type="EC" id="1.1.1.22" evidence="3 8"/>
<evidence type="ECO:0000256" key="11">
    <source>
        <dbReference type="PIRSR" id="PIRSR500134-3"/>
    </source>
</evidence>
<comment type="catalytic activity">
    <reaction evidence="7 8">
        <text>UDP-alpha-D-glucose + 2 NAD(+) + H2O = UDP-alpha-D-glucuronate + 2 NADH + 3 H(+)</text>
        <dbReference type="Rhea" id="RHEA:23596"/>
        <dbReference type="ChEBI" id="CHEBI:15377"/>
        <dbReference type="ChEBI" id="CHEBI:15378"/>
        <dbReference type="ChEBI" id="CHEBI:57540"/>
        <dbReference type="ChEBI" id="CHEBI:57945"/>
        <dbReference type="ChEBI" id="CHEBI:58052"/>
        <dbReference type="ChEBI" id="CHEBI:58885"/>
        <dbReference type="EC" id="1.1.1.22"/>
    </reaction>
</comment>
<dbReference type="SUPFAM" id="SSF51735">
    <property type="entry name" value="NAD(P)-binding Rossmann-fold domains"/>
    <property type="match status" value="1"/>
</dbReference>
<dbReference type="InterPro" id="IPR014027">
    <property type="entry name" value="UDP-Glc/GDP-Man_DH_C"/>
</dbReference>
<dbReference type="Pfam" id="PF00984">
    <property type="entry name" value="UDPG_MGDP_dh"/>
    <property type="match status" value="1"/>
</dbReference>
<dbReference type="InterPro" id="IPR028357">
    <property type="entry name" value="UDPglc_DH_bac"/>
</dbReference>
<dbReference type="GO" id="GO:0000271">
    <property type="term" value="P:polysaccharide biosynthetic process"/>
    <property type="evidence" value="ECO:0007669"/>
    <property type="project" value="InterPro"/>
</dbReference>
<dbReference type="Gene3D" id="3.40.50.720">
    <property type="entry name" value="NAD(P)-binding Rossmann-like Domain"/>
    <property type="match status" value="2"/>
</dbReference>
<feature type="binding site" evidence="10">
    <location>
        <position position="203"/>
    </location>
    <ligand>
        <name>substrate</name>
    </ligand>
</feature>
<feature type="binding site" evidence="11">
    <location>
        <position position="320"/>
    </location>
    <ligand>
        <name>NAD(+)</name>
        <dbReference type="ChEBI" id="CHEBI:57540"/>
    </ligand>
</feature>
<dbReference type="PIRSF" id="PIRSF500134">
    <property type="entry name" value="UDPglc_DH_bac"/>
    <property type="match status" value="1"/>
</dbReference>
<dbReference type="GO" id="GO:0006065">
    <property type="term" value="P:UDP-glucuronate biosynthetic process"/>
    <property type="evidence" value="ECO:0007669"/>
    <property type="project" value="UniProtKB-UniPathway"/>
</dbReference>
<evidence type="ECO:0000256" key="2">
    <source>
        <dbReference type="ARBA" id="ARBA00006601"/>
    </source>
</evidence>
<feature type="binding site" evidence="11">
    <location>
        <position position="29"/>
    </location>
    <ligand>
        <name>NAD(+)</name>
        <dbReference type="ChEBI" id="CHEBI:57540"/>
    </ligand>
</feature>
<evidence type="ECO:0000259" key="12">
    <source>
        <dbReference type="SMART" id="SM00984"/>
    </source>
</evidence>